<protein>
    <recommendedName>
        <fullName evidence="4">Methane oxygenase PmoA</fullName>
    </recommendedName>
</protein>
<evidence type="ECO:0000313" key="3">
    <source>
        <dbReference type="Proteomes" id="UP001193389"/>
    </source>
</evidence>
<dbReference type="Pfam" id="PF14100">
    <property type="entry name" value="DUF6807"/>
    <property type="match status" value="1"/>
</dbReference>
<accession>A0A5K7S985</accession>
<sequence length="339" mass="37817">MKTFCITAIVLLLAVTITQAAKKEKVEFKNDESGKKVEVYLSGKLFTAYIYPDNMEKQSLYPIMSASGKFITRGFPLNPRPFERTDHPHHVGLWFNFGDVNGLDFWNNSYAIKAEDKPKYGTIKFRKILSENPAKGTLVTNADWVDVKGNVLLNEEATYIFEGDGSTRTIERITKLTAKQTVTFNENKEGLIGLRLDRTFEEPSTKPEKFLDANGIETEVPVMNNNGVNGVYRNAEGVKGGDVWSKRSPWVALRGVKDGEVMTVAILDNKANPNYPAWSHARGYGLFATNNLGGRIFDKNAAEVKIVLKPGETITFKHKIVIGGDLTDATLNNLSKNFK</sequence>
<feature type="signal peptide" evidence="1">
    <location>
        <begin position="1"/>
        <end position="20"/>
    </location>
</feature>
<reference evidence="2" key="1">
    <citation type="journal article" date="2020" name="Int. J. Syst. Evol. Microbiol.">
        <title>Aquipluma nitroreducens gen. nov. sp. nov., a novel facultatively anaerobic bacterium isolated from a freshwater lake.</title>
        <authorList>
            <person name="Watanabe M."/>
            <person name="Kojima H."/>
            <person name="Fukui M."/>
        </authorList>
    </citation>
    <scope>NUCLEOTIDE SEQUENCE</scope>
    <source>
        <strain evidence="2">MeG22</strain>
    </source>
</reference>
<feature type="chain" id="PRO_5024413762" description="Methane oxygenase PmoA" evidence="1">
    <location>
        <begin position="21"/>
        <end position="339"/>
    </location>
</feature>
<dbReference type="AlphaFoldDB" id="A0A5K7S985"/>
<dbReference type="InterPro" id="IPR029475">
    <property type="entry name" value="DUF6807"/>
</dbReference>
<keyword evidence="3" id="KW-1185">Reference proteome</keyword>
<dbReference type="EMBL" id="AP018694">
    <property type="protein sequence ID" value="BBE18120.1"/>
    <property type="molecule type" value="Genomic_DNA"/>
</dbReference>
<dbReference type="Proteomes" id="UP001193389">
    <property type="component" value="Chromosome"/>
</dbReference>
<dbReference type="KEGG" id="anf:AQPE_2280"/>
<gene>
    <name evidence="2" type="ORF">AQPE_2280</name>
</gene>
<evidence type="ECO:0000313" key="2">
    <source>
        <dbReference type="EMBL" id="BBE18120.1"/>
    </source>
</evidence>
<organism evidence="2 3">
    <name type="scientific">Aquipluma nitroreducens</name>
    <dbReference type="NCBI Taxonomy" id="2010828"/>
    <lineage>
        <taxon>Bacteria</taxon>
        <taxon>Pseudomonadati</taxon>
        <taxon>Bacteroidota</taxon>
        <taxon>Bacteroidia</taxon>
        <taxon>Marinilabiliales</taxon>
        <taxon>Prolixibacteraceae</taxon>
        <taxon>Aquipluma</taxon>
    </lineage>
</organism>
<dbReference type="RefSeq" id="WP_318351051.1">
    <property type="nucleotide sequence ID" value="NZ_AP018694.1"/>
</dbReference>
<name>A0A5K7S985_9BACT</name>
<proteinExistence type="predicted"/>
<evidence type="ECO:0008006" key="4">
    <source>
        <dbReference type="Google" id="ProtNLM"/>
    </source>
</evidence>
<keyword evidence="1" id="KW-0732">Signal</keyword>
<evidence type="ECO:0000256" key="1">
    <source>
        <dbReference type="SAM" id="SignalP"/>
    </source>
</evidence>